<keyword evidence="8" id="KW-1185">Reference proteome</keyword>
<keyword evidence="1 5" id="KW-0637">Prenyltransferase</keyword>
<dbReference type="HOGENOM" id="CLU_074522_0_1_9"/>
<feature type="binding site" evidence="5">
    <location>
        <position position="154"/>
    </location>
    <ligand>
        <name>dimethylallyl phosphate</name>
        <dbReference type="ChEBI" id="CHEBI:88052"/>
    </ligand>
</feature>
<name>E7G707_9FIRM</name>
<proteinExistence type="inferred from homology"/>
<dbReference type="Pfam" id="PF02441">
    <property type="entry name" value="Flavoprotein"/>
    <property type="match status" value="1"/>
</dbReference>
<evidence type="ECO:0000313" key="8">
    <source>
        <dbReference type="Proteomes" id="UP000003157"/>
    </source>
</evidence>
<feature type="binding site" evidence="5">
    <location>
        <begin position="88"/>
        <end position="91"/>
    </location>
    <ligand>
        <name>FMN</name>
        <dbReference type="ChEBI" id="CHEBI:58210"/>
    </ligand>
</feature>
<dbReference type="GO" id="GO:0016829">
    <property type="term" value="F:lyase activity"/>
    <property type="evidence" value="ECO:0007669"/>
    <property type="project" value="UniProtKB-KW"/>
</dbReference>
<evidence type="ECO:0000256" key="3">
    <source>
        <dbReference type="ARBA" id="ARBA00022643"/>
    </source>
</evidence>
<evidence type="ECO:0000256" key="4">
    <source>
        <dbReference type="ARBA" id="ARBA00022679"/>
    </source>
</evidence>
<keyword evidence="7" id="KW-0456">Lyase</keyword>
<organism evidence="7 8">
    <name type="scientific">Coprobacillus cateniformis</name>
    <dbReference type="NCBI Taxonomy" id="100884"/>
    <lineage>
        <taxon>Bacteria</taxon>
        <taxon>Bacillati</taxon>
        <taxon>Bacillota</taxon>
        <taxon>Erysipelotrichia</taxon>
        <taxon>Erysipelotrichales</taxon>
        <taxon>Coprobacillaceae</taxon>
        <taxon>Coprobacillus</taxon>
    </lineage>
</organism>
<dbReference type="SUPFAM" id="SSF52507">
    <property type="entry name" value="Homo-oligomeric flavin-containing Cys decarboxylases, HFCD"/>
    <property type="match status" value="1"/>
</dbReference>
<evidence type="ECO:0000256" key="5">
    <source>
        <dbReference type="HAMAP-Rule" id="MF_01984"/>
    </source>
</evidence>
<dbReference type="HAMAP" id="MF_01984">
    <property type="entry name" value="ubiX_pad"/>
    <property type="match status" value="1"/>
</dbReference>
<dbReference type="Proteomes" id="UP000003157">
    <property type="component" value="Unassembled WGS sequence"/>
</dbReference>
<sequence length="186" mass="20769">MKRIVIGISGASGMPLAIHLLKMLQVTQDVETHLVLSRGAEMTILQETGMRIEDVKSLADCVYDNDNIGASIASGTFHTDGMIVVPCSMKTVAGIAQGYSDNLLLRACDVMIKEQRKLILVTRESPLSSIHLANLLSLSQLHHVMIMPPMLTYYNLPQTIEDMERHMIGKMLSQFDIEVPCFKRWQ</sequence>
<comment type="similarity">
    <text evidence="5">Belongs to the UbiX/PAD1 family.</text>
</comment>
<comment type="caution">
    <text evidence="7">The sequence shown here is derived from an EMBL/GenBank/DDBJ whole genome shotgun (WGS) entry which is preliminary data.</text>
</comment>
<accession>E7G707</accession>
<dbReference type="Gene3D" id="3.40.50.1950">
    <property type="entry name" value="Flavin prenyltransferase-like"/>
    <property type="match status" value="1"/>
</dbReference>
<dbReference type="GeneID" id="78229048"/>
<dbReference type="InterPro" id="IPR036551">
    <property type="entry name" value="Flavin_trans-like"/>
</dbReference>
<dbReference type="NCBIfam" id="NF004685">
    <property type="entry name" value="PRK06029.1"/>
    <property type="match status" value="1"/>
</dbReference>
<feature type="domain" description="Flavoprotein" evidence="6">
    <location>
        <begin position="2"/>
        <end position="173"/>
    </location>
</feature>
<protein>
    <recommendedName>
        <fullName evidence="5">Flavin prenyltransferase UbiX</fullName>
        <ecNumber evidence="5">2.5.1.129</ecNumber>
    </recommendedName>
</protein>
<dbReference type="RefSeq" id="WP_008787661.1">
    <property type="nucleotide sequence ID" value="NZ_AKCB01000001.1"/>
</dbReference>
<evidence type="ECO:0000313" key="7">
    <source>
        <dbReference type="EMBL" id="EFW06313.1"/>
    </source>
</evidence>
<evidence type="ECO:0000256" key="1">
    <source>
        <dbReference type="ARBA" id="ARBA00022602"/>
    </source>
</evidence>
<feature type="binding site" evidence="5">
    <location>
        <position position="37"/>
    </location>
    <ligand>
        <name>FMN</name>
        <dbReference type="ChEBI" id="CHEBI:58210"/>
    </ligand>
</feature>
<comment type="catalytic activity">
    <reaction evidence="5">
        <text>dimethylallyl phosphate + FMNH2 = prenylated FMNH2 + phosphate</text>
        <dbReference type="Rhea" id="RHEA:37743"/>
        <dbReference type="ChEBI" id="CHEBI:43474"/>
        <dbReference type="ChEBI" id="CHEBI:57618"/>
        <dbReference type="ChEBI" id="CHEBI:87467"/>
        <dbReference type="ChEBI" id="CHEBI:88052"/>
        <dbReference type="EC" id="2.5.1.129"/>
    </reaction>
</comment>
<dbReference type="NCBIfam" id="TIGR00421">
    <property type="entry name" value="ubiX_pad"/>
    <property type="match status" value="1"/>
</dbReference>
<evidence type="ECO:0000259" key="6">
    <source>
        <dbReference type="Pfam" id="PF02441"/>
    </source>
</evidence>
<dbReference type="EMBL" id="ADKX01000007">
    <property type="protein sequence ID" value="EFW06313.1"/>
    <property type="molecule type" value="Genomic_DNA"/>
</dbReference>
<feature type="binding site" evidence="5">
    <location>
        <position position="123"/>
    </location>
    <ligand>
        <name>FMN</name>
        <dbReference type="ChEBI" id="CHEBI:58210"/>
    </ligand>
</feature>
<keyword evidence="2 5" id="KW-0285">Flavoprotein</keyword>
<dbReference type="GO" id="GO:0106141">
    <property type="term" value="F:flavin prenyltransferase activity"/>
    <property type="evidence" value="ECO:0007669"/>
    <property type="project" value="UniProtKB-EC"/>
</dbReference>
<dbReference type="AlphaFoldDB" id="E7G707"/>
<comment type="function">
    <text evidence="5">Flavin prenyltransferase that catalyzes the synthesis of the prenylated FMN cofactor (prenyl-FMN) for 4-hydroxy-3-polyprenylbenzoic acid decarboxylase UbiD. The prenyltransferase is metal-independent and links a dimethylallyl moiety from dimethylallyl monophosphate (DMAP) to the flavin N5 and C6 atoms of FMN.</text>
</comment>
<keyword evidence="3 5" id="KW-0288">FMN</keyword>
<feature type="binding site" evidence="5">
    <location>
        <begin position="10"/>
        <end position="12"/>
    </location>
    <ligand>
        <name>FMN</name>
        <dbReference type="ChEBI" id="CHEBI:58210"/>
    </ligand>
</feature>
<dbReference type="EC" id="2.5.1.129" evidence="5"/>
<evidence type="ECO:0000256" key="2">
    <source>
        <dbReference type="ARBA" id="ARBA00022630"/>
    </source>
</evidence>
<keyword evidence="4 5" id="KW-0808">Transferase</keyword>
<dbReference type="InterPro" id="IPR004507">
    <property type="entry name" value="UbiX-like"/>
</dbReference>
<reference evidence="7 8" key="1">
    <citation type="submission" date="2010-12" db="EMBL/GenBank/DDBJ databases">
        <title>The Genome Sequence of Coprobacillus sp. strain 29_1.</title>
        <authorList>
            <consortium name="The Broad Institute Genome Sequencing Platform"/>
            <person name="Earl A."/>
            <person name="Ward D."/>
            <person name="Feldgarden M."/>
            <person name="Gevers D."/>
            <person name="Daigneault M."/>
            <person name="Sibley C.D."/>
            <person name="White A."/>
            <person name="Strauss J."/>
            <person name="Allen-Vercoe E."/>
            <person name="Young S.K."/>
            <person name="Zeng Q."/>
            <person name="Gargeya S."/>
            <person name="Fitzgerald M."/>
            <person name="Haas B."/>
            <person name="Abouelleil A."/>
            <person name="Alvarado L."/>
            <person name="Arachchi H.M."/>
            <person name="Berlin A."/>
            <person name="Brown A."/>
            <person name="Chapman S.B."/>
            <person name="Chen Z."/>
            <person name="Dunbar C."/>
            <person name="Freedman E."/>
            <person name="Gearin G."/>
            <person name="Gellesch M."/>
            <person name="Goldberg J."/>
            <person name="Griggs A."/>
            <person name="Gujja S."/>
            <person name="Heilman E."/>
            <person name="Heiman D."/>
            <person name="Howarth C."/>
            <person name="Larson L."/>
            <person name="Lui A."/>
            <person name="MacDonald P.J.P."/>
            <person name="Mehta T."/>
            <person name="Montmayeur A."/>
            <person name="Murphy C."/>
            <person name="Neiman D."/>
            <person name="Pearson M."/>
            <person name="Priest M."/>
            <person name="Roberts A."/>
            <person name="Saif S."/>
            <person name="Shea T."/>
            <person name="Shenoy N."/>
            <person name="Sisk P."/>
            <person name="Stolte C."/>
            <person name="Sykes S."/>
            <person name="White J."/>
            <person name="Yandava C."/>
            <person name="Nusbaum C."/>
            <person name="Birren B."/>
        </authorList>
    </citation>
    <scope>NUCLEOTIDE SEQUENCE [LARGE SCALE GENOMIC DNA]</scope>
    <source>
        <strain evidence="7 8">29_1</strain>
    </source>
</reference>
<gene>
    <name evidence="5" type="primary">ubiX</name>
    <name evidence="7" type="ORF">HMPREF9488_00545</name>
</gene>
<dbReference type="eggNOG" id="COG0163">
    <property type="taxonomic scope" value="Bacteria"/>
</dbReference>
<dbReference type="OrthoDB" id="9781577at2"/>
<dbReference type="STRING" id="100884.GCA_000269565_01167"/>
<dbReference type="InterPro" id="IPR003382">
    <property type="entry name" value="Flavoprotein"/>
</dbReference>
<feature type="binding site" evidence="5">
    <location>
        <position position="170"/>
    </location>
    <ligand>
        <name>dimethylallyl phosphate</name>
        <dbReference type="ChEBI" id="CHEBI:88052"/>
    </ligand>
</feature>
<comment type="caution">
    <text evidence="5">Lacks conserved residue(s) required for the propagation of feature annotation.</text>
</comment>